<keyword evidence="2 5" id="KW-0378">Hydrolase</keyword>
<sequence length="622" mass="69773">MMKFLVTFTWVFAAAFVAAVSPTQAAKQPNIILITADDMGFDDLAIHGNPVITTPHLDQLATQSVQFSDFQVTPVCSTTRAALLTGRHHYKTGVSGVHGGRDFMKLDEVLISQLLKDNGYATGTWGKWHVGKTAGYFPWDRGFDQGYYAELYVHQNSSGLLNGKAVKHDAWVSDVITQYAIDFIDDHKEQPFFAYLSFLAPHEPWLAPDEFVEPYRQKGLREPVAQLYGMISEMDHHIGRLMHHLDEAGLADNTIVLFLSDNGPWFDSSNLGAMTQQEWQQRNPSQLNGNKGQAWQNGIKSPLFVRWKGQFPAGKVHHLTSVMDVVPTLLELTGTERQVANLPLDGGSFAASLQQPKQARAIERPTPVMVASHDVICQKSLFNQWTPVDDVAKRAIKPSEQWVAWRTEQYKLHQFPPMDRAGYPRPHNGYVLVDMKADPKERTNIYLQQPELAKRLTADLLAGYQAIIDSPESYKPPVYQIALEQAEVSVVNAFGPSATWGNTRSKAHTLSQLQHAGDGALYDIEVHQAGRYRIYLKQRQAIASAGIQVKLKLDSQRLDKQLDETELQLLGELELTTGIQQFSFEVTGNQSMKHWASVDGLRRFFFVKVDSQAQPSDLPLPN</sequence>
<dbReference type="Gene3D" id="3.40.720.10">
    <property type="entry name" value="Alkaline Phosphatase, subunit A"/>
    <property type="match status" value="1"/>
</dbReference>
<dbReference type="InterPro" id="IPR050738">
    <property type="entry name" value="Sulfatase"/>
</dbReference>
<protein>
    <submittedName>
        <fullName evidence="5">Sulfatase-like hydrolase/transferase</fullName>
    </submittedName>
</protein>
<accession>A0A8J6QQY8</accession>
<evidence type="ECO:0000259" key="4">
    <source>
        <dbReference type="Pfam" id="PF00884"/>
    </source>
</evidence>
<comment type="caution">
    <text evidence="5">The sequence shown here is derived from an EMBL/GenBank/DDBJ whole genome shotgun (WGS) entry which is preliminary data.</text>
</comment>
<dbReference type="RefSeq" id="WP_191144254.1">
    <property type="nucleotide sequence ID" value="NZ_JACXAF010000007.1"/>
</dbReference>
<evidence type="ECO:0000313" key="6">
    <source>
        <dbReference type="Proteomes" id="UP000638014"/>
    </source>
</evidence>
<evidence type="ECO:0000256" key="3">
    <source>
        <dbReference type="SAM" id="SignalP"/>
    </source>
</evidence>
<evidence type="ECO:0000256" key="1">
    <source>
        <dbReference type="ARBA" id="ARBA00008779"/>
    </source>
</evidence>
<dbReference type="PROSITE" id="PS00157">
    <property type="entry name" value="RUBISCO_LARGE"/>
    <property type="match status" value="1"/>
</dbReference>
<dbReference type="Gene3D" id="3.30.1120.10">
    <property type="match status" value="1"/>
</dbReference>
<dbReference type="PANTHER" id="PTHR42693">
    <property type="entry name" value="ARYLSULFATASE FAMILY MEMBER"/>
    <property type="match status" value="1"/>
</dbReference>
<evidence type="ECO:0000256" key="2">
    <source>
        <dbReference type="ARBA" id="ARBA00022801"/>
    </source>
</evidence>
<feature type="chain" id="PRO_5035290710" evidence="3">
    <location>
        <begin position="26"/>
        <end position="622"/>
    </location>
</feature>
<proteinExistence type="inferred from homology"/>
<dbReference type="AlphaFoldDB" id="A0A8J6QQY8"/>
<dbReference type="InterPro" id="IPR000917">
    <property type="entry name" value="Sulfatase_N"/>
</dbReference>
<reference evidence="5" key="1">
    <citation type="submission" date="2020-09" db="EMBL/GenBank/DDBJ databases">
        <title>A novel bacterium of genus Neiella, isolated from South China Sea.</title>
        <authorList>
            <person name="Huang H."/>
            <person name="Mo K."/>
            <person name="Hu Y."/>
        </authorList>
    </citation>
    <scope>NUCLEOTIDE SEQUENCE</scope>
    <source>
        <strain evidence="5">HB171785</strain>
    </source>
</reference>
<comment type="similarity">
    <text evidence="1">Belongs to the sulfatase family.</text>
</comment>
<dbReference type="InterPro" id="IPR020878">
    <property type="entry name" value="RuBisCo_large_chain_AS"/>
</dbReference>
<keyword evidence="3" id="KW-0732">Signal</keyword>
<organism evidence="5 6">
    <name type="scientific">Neiella litorisoli</name>
    <dbReference type="NCBI Taxonomy" id="2771431"/>
    <lineage>
        <taxon>Bacteria</taxon>
        <taxon>Pseudomonadati</taxon>
        <taxon>Pseudomonadota</taxon>
        <taxon>Gammaproteobacteria</taxon>
        <taxon>Alteromonadales</taxon>
        <taxon>Echinimonadaceae</taxon>
        <taxon>Neiella</taxon>
    </lineage>
</organism>
<dbReference type="SUPFAM" id="SSF53649">
    <property type="entry name" value="Alkaline phosphatase-like"/>
    <property type="match status" value="1"/>
</dbReference>
<dbReference type="GO" id="GO:0004065">
    <property type="term" value="F:arylsulfatase activity"/>
    <property type="evidence" value="ECO:0007669"/>
    <property type="project" value="TreeGrafter"/>
</dbReference>
<feature type="signal peptide" evidence="3">
    <location>
        <begin position="1"/>
        <end position="25"/>
    </location>
</feature>
<dbReference type="Pfam" id="PF00884">
    <property type="entry name" value="Sulfatase"/>
    <property type="match status" value="1"/>
</dbReference>
<dbReference type="InterPro" id="IPR017850">
    <property type="entry name" value="Alkaline_phosphatase_core_sf"/>
</dbReference>
<dbReference type="GO" id="GO:0016984">
    <property type="term" value="F:ribulose-bisphosphate carboxylase activity"/>
    <property type="evidence" value="ECO:0007669"/>
    <property type="project" value="InterPro"/>
</dbReference>
<dbReference type="GO" id="GO:0000287">
    <property type="term" value="F:magnesium ion binding"/>
    <property type="evidence" value="ECO:0007669"/>
    <property type="project" value="InterPro"/>
</dbReference>
<gene>
    <name evidence="5" type="ORF">IC617_06890</name>
</gene>
<name>A0A8J6QQY8_9GAMM</name>
<feature type="domain" description="Sulfatase N-terminal" evidence="4">
    <location>
        <begin position="29"/>
        <end position="334"/>
    </location>
</feature>
<dbReference type="Proteomes" id="UP000638014">
    <property type="component" value="Unassembled WGS sequence"/>
</dbReference>
<dbReference type="EMBL" id="JACXAF010000007">
    <property type="protein sequence ID" value="MBD1389149.1"/>
    <property type="molecule type" value="Genomic_DNA"/>
</dbReference>
<keyword evidence="6" id="KW-1185">Reference proteome</keyword>
<evidence type="ECO:0000313" key="5">
    <source>
        <dbReference type="EMBL" id="MBD1389149.1"/>
    </source>
</evidence>
<dbReference type="GO" id="GO:0015977">
    <property type="term" value="P:carbon fixation"/>
    <property type="evidence" value="ECO:0007669"/>
    <property type="project" value="InterPro"/>
</dbReference>
<dbReference type="PANTHER" id="PTHR42693:SF53">
    <property type="entry name" value="ENDO-4-O-SULFATASE"/>
    <property type="match status" value="1"/>
</dbReference>